<feature type="transmembrane region" description="Helical" evidence="1">
    <location>
        <begin position="213"/>
        <end position="232"/>
    </location>
</feature>
<feature type="transmembrane region" description="Helical" evidence="1">
    <location>
        <begin position="125"/>
        <end position="153"/>
    </location>
</feature>
<feature type="transmembrane region" description="Helical" evidence="1">
    <location>
        <begin position="411"/>
        <end position="429"/>
    </location>
</feature>
<dbReference type="PANTHER" id="PTHR30282">
    <property type="entry name" value="P-AMINOBENZOYL GLUTAMATE TRANSPORTER"/>
    <property type="match status" value="1"/>
</dbReference>
<feature type="transmembrane region" description="Helical" evidence="1">
    <location>
        <begin position="86"/>
        <end position="105"/>
    </location>
</feature>
<dbReference type="RefSeq" id="WP_063242424.1">
    <property type="nucleotide sequence ID" value="NZ_LUKF01000001.1"/>
</dbReference>
<evidence type="ECO:0000313" key="2">
    <source>
        <dbReference type="EMBL" id="KYG70650.1"/>
    </source>
</evidence>
<dbReference type="PANTHER" id="PTHR30282:SF0">
    <property type="entry name" value="P-AMINOBENZOYL-GLUTAMATE TRANSPORT PROTEIN"/>
    <property type="match status" value="1"/>
</dbReference>
<feature type="transmembrane region" description="Helical" evidence="1">
    <location>
        <begin position="305"/>
        <end position="324"/>
    </location>
</feature>
<dbReference type="GO" id="GO:1902604">
    <property type="term" value="P:p-aminobenzoyl-glutamate transmembrane transport"/>
    <property type="evidence" value="ECO:0007669"/>
    <property type="project" value="InterPro"/>
</dbReference>
<dbReference type="Proteomes" id="UP000075391">
    <property type="component" value="Unassembled WGS sequence"/>
</dbReference>
<dbReference type="Pfam" id="PF03806">
    <property type="entry name" value="ABG_transport"/>
    <property type="match status" value="1"/>
</dbReference>
<dbReference type="AlphaFoldDB" id="A0A150WVW2"/>
<feature type="transmembrane region" description="Helical" evidence="1">
    <location>
        <begin position="264"/>
        <end position="285"/>
    </location>
</feature>
<gene>
    <name evidence="2" type="ORF">AZI85_01560</name>
</gene>
<protein>
    <submittedName>
        <fullName evidence="2">Aminobenzoyl-glutamate transporter</fullName>
    </submittedName>
</protein>
<organism evidence="2 3">
    <name type="scientific">Bdellovibrio bacteriovorus</name>
    <dbReference type="NCBI Taxonomy" id="959"/>
    <lineage>
        <taxon>Bacteria</taxon>
        <taxon>Pseudomonadati</taxon>
        <taxon>Bdellovibrionota</taxon>
        <taxon>Bdellovibrionia</taxon>
        <taxon>Bdellovibrionales</taxon>
        <taxon>Pseudobdellovibrionaceae</taxon>
        <taxon>Bdellovibrio</taxon>
    </lineage>
</organism>
<feature type="transmembrane region" description="Helical" evidence="1">
    <location>
        <begin position="165"/>
        <end position="185"/>
    </location>
</feature>
<reference evidence="2 3" key="1">
    <citation type="submission" date="2016-03" db="EMBL/GenBank/DDBJ databases">
        <authorList>
            <person name="Ploux O."/>
        </authorList>
    </citation>
    <scope>NUCLEOTIDE SEQUENCE [LARGE SCALE GENOMIC DNA]</scope>
    <source>
        <strain evidence="2 3">BER2</strain>
    </source>
</reference>
<comment type="caution">
    <text evidence="2">The sequence shown here is derived from an EMBL/GenBank/DDBJ whole genome shotgun (WGS) entry which is preliminary data.</text>
</comment>
<feature type="transmembrane region" description="Helical" evidence="1">
    <location>
        <begin position="441"/>
        <end position="460"/>
    </location>
</feature>
<feature type="transmembrane region" description="Helical" evidence="1">
    <location>
        <begin position="385"/>
        <end position="404"/>
    </location>
</feature>
<dbReference type="InterPro" id="IPR004697">
    <property type="entry name" value="AbgT"/>
</dbReference>
<dbReference type="OrthoDB" id="5288980at2"/>
<keyword evidence="1" id="KW-0812">Transmembrane</keyword>
<keyword evidence="1" id="KW-1133">Transmembrane helix</keyword>
<sequence length="514" mass="54474">MSTDVQAADNKLLNRILLKVEKAGNALPQPALMFLLLAFLVVIVSAILASMGVEATNPVTKAVIKPVNLLSVGGLHIILTDMVKNFTGFAPLGTVLVAMLGFSLAEKSGLLSSILRLVVTKSPRALLIPAILLAGILSHTAGDIGYVLLIPLAAMVFHSVGMHPLAGLAICFAGVSGGFAANFIISSIDPLLAGLSQEAARVMDPNYVVTPVVNWYFMSASSLLIIVVGTIIGKKITIPYLGNYQGDAPSAGPTDLNAYERRGLLYAGIVFAILLIALLLGTVPANGFLRNPENGSVLDSPFLKGTIAIIFVFGILTGLAYGFGAKTFKNQNDITNALQDSMATMAPYLVMVFFASQFIALFAASNVGLILAVNGSELLKSMGLSAIPLMIGFIILICILDIFIGSASAKWALTAPVFVPMFMLLGLSPELTQASYRVADSVVNIISPLMPYFPLILAFANKYDPKARVGTLIALMIPYSIAFLITWSIMLFIWIGFDLPLGPGAHLKYIIPGQ</sequence>
<evidence type="ECO:0000313" key="3">
    <source>
        <dbReference type="Proteomes" id="UP000075391"/>
    </source>
</evidence>
<keyword evidence="1" id="KW-0472">Membrane</keyword>
<feature type="transmembrane region" description="Helical" evidence="1">
    <location>
        <begin position="472"/>
        <end position="497"/>
    </location>
</feature>
<dbReference type="EMBL" id="LUKF01000001">
    <property type="protein sequence ID" value="KYG70650.1"/>
    <property type="molecule type" value="Genomic_DNA"/>
</dbReference>
<feature type="transmembrane region" description="Helical" evidence="1">
    <location>
        <begin position="31"/>
        <end position="50"/>
    </location>
</feature>
<feature type="transmembrane region" description="Helical" evidence="1">
    <location>
        <begin position="345"/>
        <end position="373"/>
    </location>
</feature>
<name>A0A150WVW2_BDEBC</name>
<dbReference type="GO" id="GO:0015558">
    <property type="term" value="F:secondary active p-aminobenzoyl-glutamate transmembrane transporter activity"/>
    <property type="evidence" value="ECO:0007669"/>
    <property type="project" value="InterPro"/>
</dbReference>
<proteinExistence type="predicted"/>
<evidence type="ECO:0000256" key="1">
    <source>
        <dbReference type="SAM" id="Phobius"/>
    </source>
</evidence>
<accession>A0A150WVW2</accession>